<evidence type="ECO:0000256" key="3">
    <source>
        <dbReference type="SAM" id="MobiDB-lite"/>
    </source>
</evidence>
<keyword evidence="1" id="KW-0240">DNA-directed RNA polymerase</keyword>
<evidence type="ECO:0000313" key="5">
    <source>
        <dbReference type="RefSeq" id="XP_017773848.1"/>
    </source>
</evidence>
<evidence type="ECO:0000256" key="2">
    <source>
        <dbReference type="ARBA" id="ARBA00023163"/>
    </source>
</evidence>
<evidence type="ECO:0000256" key="1">
    <source>
        <dbReference type="ARBA" id="ARBA00022478"/>
    </source>
</evidence>
<feature type="compositionally biased region" description="Basic residues" evidence="3">
    <location>
        <begin position="255"/>
        <end position="269"/>
    </location>
</feature>
<protein>
    <submittedName>
        <fullName evidence="5">DNA-directed RNA polymerase I subunit RPA43-like</fullName>
    </submittedName>
</protein>
<dbReference type="InterPro" id="IPR036898">
    <property type="entry name" value="RNA_pol_Rpb7-like_N_sf"/>
</dbReference>
<dbReference type="RefSeq" id="XP_017773848.1">
    <property type="nucleotide sequence ID" value="XM_017918359.1"/>
</dbReference>
<dbReference type="Gene3D" id="3.30.1490.120">
    <property type="entry name" value="RNA polymerase Rpb7-like, N-terminal domain"/>
    <property type="match status" value="1"/>
</dbReference>
<gene>
    <name evidence="5" type="primary">LOC108560695</name>
</gene>
<accession>A0ABM1MGZ8</accession>
<proteinExistence type="predicted"/>
<keyword evidence="4" id="KW-1185">Reference proteome</keyword>
<dbReference type="Proteomes" id="UP000695000">
    <property type="component" value="Unplaced"/>
</dbReference>
<keyword evidence="2" id="KW-0804">Transcription</keyword>
<name>A0ABM1MGZ8_NICVS</name>
<evidence type="ECO:0000313" key="4">
    <source>
        <dbReference type="Proteomes" id="UP000695000"/>
    </source>
</evidence>
<sequence length="269" mass="30642">MKGTLGKDEIKELSKEETSKIALSRSNYHVILNSSQLGNILKSVLEYLQFKKKELNTWFKGYVLHYDNIKVLDKVAPISYDNCIHINIAGDFYIFSPEIGDEFEVVVVQKNLHYINCLLYGSVHVGVIHKNSSNIQVGDIIKVKVSQKEAKLYLNAEFICKCEKVATETFDDVKEGIIKEEPLNKSIKFEDDEVCIKNEPEEVKIEEEKIIDSTDSVSSGLKKSKRKRQCNDSDSSENGVKSKEDVEQNLEILSKPKKHKHKKSKESVS</sequence>
<reference evidence="5" key="1">
    <citation type="submission" date="2025-08" db="UniProtKB">
        <authorList>
            <consortium name="RefSeq"/>
        </authorList>
    </citation>
    <scope>IDENTIFICATION</scope>
    <source>
        <tissue evidence="5">Whole Larva</tissue>
    </source>
</reference>
<organism evidence="4 5">
    <name type="scientific">Nicrophorus vespilloides</name>
    <name type="common">Boreal carrion beetle</name>
    <dbReference type="NCBI Taxonomy" id="110193"/>
    <lineage>
        <taxon>Eukaryota</taxon>
        <taxon>Metazoa</taxon>
        <taxon>Ecdysozoa</taxon>
        <taxon>Arthropoda</taxon>
        <taxon>Hexapoda</taxon>
        <taxon>Insecta</taxon>
        <taxon>Pterygota</taxon>
        <taxon>Neoptera</taxon>
        <taxon>Endopterygota</taxon>
        <taxon>Coleoptera</taxon>
        <taxon>Polyphaga</taxon>
        <taxon>Staphyliniformia</taxon>
        <taxon>Silphidae</taxon>
        <taxon>Nicrophorinae</taxon>
        <taxon>Nicrophorus</taxon>
    </lineage>
</organism>
<feature type="region of interest" description="Disordered" evidence="3">
    <location>
        <begin position="214"/>
        <end position="269"/>
    </location>
</feature>
<dbReference type="GeneID" id="108560695"/>